<evidence type="ECO:0000256" key="6">
    <source>
        <dbReference type="SAM" id="Phobius"/>
    </source>
</evidence>
<dbReference type="PANTHER" id="PTHR43478:SF1">
    <property type="entry name" value="NA+_H+ ANTIPORTER NHAC-LIKE C-TERMINAL DOMAIN-CONTAINING PROTEIN"/>
    <property type="match status" value="1"/>
</dbReference>
<keyword evidence="2" id="KW-1003">Cell membrane</keyword>
<proteinExistence type="predicted"/>
<feature type="transmembrane region" description="Helical" evidence="6">
    <location>
        <begin position="6"/>
        <end position="22"/>
    </location>
</feature>
<reference evidence="8 9" key="1">
    <citation type="submission" date="2021-10" db="EMBL/GenBank/DDBJ databases">
        <title>Lutispora strain m25 sp. nov., a thermophilic, non-spore-forming bacterium isolated from a lab-scale methanogenic bioreactor digesting anaerobic sludge.</title>
        <authorList>
            <person name="El Houari A."/>
            <person name="Mcdonald J."/>
        </authorList>
    </citation>
    <scope>NUCLEOTIDE SEQUENCE [LARGE SCALE GENOMIC DNA]</scope>
    <source>
        <strain evidence="9">m25</strain>
    </source>
</reference>
<sequence>MEHFGFLSIIPPILAIVLSVLTKNVLLSLFAGLLVGTTILSSWNPFVGFYIFIKDYIFVQVADSYNAQSMTNMLIIGLFVAIITQSGGAIAFAKYVSRWINTKAKAELAMWFGGLFIWFSDSANALLVGPIFQSIGDRLKVSREKFAYILDATASPVCSTIPIISWGVYIMGLIDKEFEALQVTNMTSWDAFIKAVPFQFYSILTVLMVGYMAYTQFDYGPMLRAQKRAESGKLLRDGAVPLRNTKQVELPEGAEPKLITMILPLITLLGLMFFIFILNGFPFEPLKGNIIRVGIATGFLIGALVCVLLSVKYKVMTFKKAQDIAMEGMSDMIYLMVVMVFAWSLGSLCKNLGTADYIIEVSKDFLNPALLPTILFTIGAAMSLATGSSWGPYAILMPIAIPMSMTMGAPLFVTIAAVISGGLFGDHCSPLSDTTILASMGAASDHIDHFRTQFPYALTVAAVCVPLYIIAGFSQKTFIIIPGAIALAIVIYFLHKLSMNKYSKEIALKSDNMPA</sequence>
<accession>A0ABT1NE15</accession>
<dbReference type="Pfam" id="PF03553">
    <property type="entry name" value="Na_H_antiporter"/>
    <property type="match status" value="1"/>
</dbReference>
<feature type="transmembrane region" description="Helical" evidence="6">
    <location>
        <begin position="454"/>
        <end position="471"/>
    </location>
</feature>
<feature type="transmembrane region" description="Helical" evidence="6">
    <location>
        <begin position="393"/>
        <end position="419"/>
    </location>
</feature>
<gene>
    <name evidence="8" type="ORF">LJD61_08025</name>
</gene>
<keyword evidence="5 6" id="KW-0472">Membrane</keyword>
<feature type="transmembrane region" description="Helical" evidence="6">
    <location>
        <begin position="258"/>
        <end position="278"/>
    </location>
</feature>
<feature type="transmembrane region" description="Helical" evidence="6">
    <location>
        <begin position="290"/>
        <end position="313"/>
    </location>
</feature>
<dbReference type="EMBL" id="JAJEKE010000005">
    <property type="protein sequence ID" value="MCQ1529499.1"/>
    <property type="molecule type" value="Genomic_DNA"/>
</dbReference>
<dbReference type="Proteomes" id="UP001651880">
    <property type="component" value="Unassembled WGS sequence"/>
</dbReference>
<evidence type="ECO:0000256" key="5">
    <source>
        <dbReference type="ARBA" id="ARBA00023136"/>
    </source>
</evidence>
<organism evidence="8 9">
    <name type="scientific">Lutispora saccharofermentans</name>
    <dbReference type="NCBI Taxonomy" id="3024236"/>
    <lineage>
        <taxon>Bacteria</taxon>
        <taxon>Bacillati</taxon>
        <taxon>Bacillota</taxon>
        <taxon>Clostridia</taxon>
        <taxon>Lutisporales</taxon>
        <taxon>Lutisporaceae</taxon>
        <taxon>Lutispora</taxon>
    </lineage>
</organism>
<feature type="transmembrane region" description="Helical" evidence="6">
    <location>
        <begin position="477"/>
        <end position="494"/>
    </location>
</feature>
<feature type="transmembrane region" description="Helical" evidence="6">
    <location>
        <begin position="152"/>
        <end position="174"/>
    </location>
</feature>
<feature type="transmembrane region" description="Helical" evidence="6">
    <location>
        <begin position="73"/>
        <end position="96"/>
    </location>
</feature>
<evidence type="ECO:0000256" key="1">
    <source>
        <dbReference type="ARBA" id="ARBA00004651"/>
    </source>
</evidence>
<evidence type="ECO:0000256" key="2">
    <source>
        <dbReference type="ARBA" id="ARBA00022475"/>
    </source>
</evidence>
<keyword evidence="4 6" id="KW-1133">Transmembrane helix</keyword>
<dbReference type="RefSeq" id="WP_255227015.1">
    <property type="nucleotide sequence ID" value="NZ_JAJEKE010000005.1"/>
</dbReference>
<keyword evidence="3 6" id="KW-0812">Transmembrane</keyword>
<feature type="transmembrane region" description="Helical" evidence="6">
    <location>
        <begin position="333"/>
        <end position="353"/>
    </location>
</feature>
<feature type="transmembrane region" description="Helical" evidence="6">
    <location>
        <begin position="29"/>
        <end position="53"/>
    </location>
</feature>
<feature type="transmembrane region" description="Helical" evidence="6">
    <location>
        <begin position="195"/>
        <end position="214"/>
    </location>
</feature>
<evidence type="ECO:0000313" key="9">
    <source>
        <dbReference type="Proteomes" id="UP001651880"/>
    </source>
</evidence>
<feature type="transmembrane region" description="Helical" evidence="6">
    <location>
        <begin position="365"/>
        <end position="387"/>
    </location>
</feature>
<evidence type="ECO:0000313" key="8">
    <source>
        <dbReference type="EMBL" id="MCQ1529499.1"/>
    </source>
</evidence>
<evidence type="ECO:0000256" key="3">
    <source>
        <dbReference type="ARBA" id="ARBA00022692"/>
    </source>
</evidence>
<feature type="transmembrane region" description="Helical" evidence="6">
    <location>
        <begin position="108"/>
        <end position="132"/>
    </location>
</feature>
<keyword evidence="9" id="KW-1185">Reference proteome</keyword>
<name>A0ABT1NE15_9FIRM</name>
<dbReference type="PANTHER" id="PTHR43478">
    <property type="entry name" value="NA+/H+ ANTIPORTER-RELATED"/>
    <property type="match status" value="1"/>
</dbReference>
<comment type="subcellular location">
    <subcellularLocation>
        <location evidence="1">Cell membrane</location>
        <topology evidence="1">Multi-pass membrane protein</topology>
    </subcellularLocation>
</comment>
<evidence type="ECO:0000259" key="7">
    <source>
        <dbReference type="Pfam" id="PF03553"/>
    </source>
</evidence>
<protein>
    <submittedName>
        <fullName evidence="8">Na+/H+ antiporter NhaC family protein</fullName>
    </submittedName>
</protein>
<evidence type="ECO:0000256" key="4">
    <source>
        <dbReference type="ARBA" id="ARBA00022989"/>
    </source>
</evidence>
<dbReference type="InterPro" id="IPR018461">
    <property type="entry name" value="Na/H_Antiport_NhaC-like_C"/>
</dbReference>
<feature type="domain" description="Na+/H+ antiporter NhaC-like C-terminal" evidence="7">
    <location>
        <begin position="158"/>
        <end position="473"/>
    </location>
</feature>
<comment type="caution">
    <text evidence="8">The sequence shown here is derived from an EMBL/GenBank/DDBJ whole genome shotgun (WGS) entry which is preliminary data.</text>
</comment>